<dbReference type="EMBL" id="JH719942">
    <property type="protein sequence ID" value="EJF54525.1"/>
    <property type="molecule type" value="Genomic_DNA"/>
</dbReference>
<name>J1I6T5_9BACT</name>
<accession>J1I6T5</accession>
<dbReference type="HOGENOM" id="CLU_2261860_0_0_10"/>
<organism evidence="1 2">
    <name type="scientific">Saprospira grandis DSM 2844</name>
    <dbReference type="NCBI Taxonomy" id="694433"/>
    <lineage>
        <taxon>Bacteria</taxon>
        <taxon>Pseudomonadati</taxon>
        <taxon>Bacteroidota</taxon>
        <taxon>Saprospiria</taxon>
        <taxon>Saprospirales</taxon>
        <taxon>Saprospiraceae</taxon>
        <taxon>Saprospira</taxon>
    </lineage>
</organism>
<gene>
    <name evidence="1" type="ORF">SapgrDRAFT_2871</name>
</gene>
<evidence type="ECO:0000313" key="2">
    <source>
        <dbReference type="Proteomes" id="UP000005113"/>
    </source>
</evidence>
<sequence length="103" mass="11517">MIWVSYFFWGLPPLAAGPFQGSQVCSALRQQAGWVCRCAAPFQAPRPAALRACRMDIYTCRLKPTAMQQPHSTSIVRRGLKSSTALNKDYFFFGCLILFLSPP</sequence>
<reference evidence="2" key="1">
    <citation type="journal article" date="2012" name="Stand. Genomic Sci.">
        <title>Permanent draft genome sequence of the gliding predator Saprospira grandis strain Sa g1 (= HR1).</title>
        <authorList>
            <person name="Mavromatis K."/>
            <person name="Chertkov O."/>
            <person name="Lapidus A."/>
            <person name="Nolan M."/>
            <person name="Lucas S."/>
            <person name="Tice H."/>
            <person name="Del Rio T.G."/>
            <person name="Cheng J.F."/>
            <person name="Han C."/>
            <person name="Tapia R."/>
            <person name="Bruce D."/>
            <person name="Goodwin L.A."/>
            <person name="Pitluck S."/>
            <person name="Huntemann M."/>
            <person name="Liolios K."/>
            <person name="Pagani I."/>
            <person name="Ivanova N."/>
            <person name="Mikhailova N."/>
            <person name="Pati A."/>
            <person name="Chen A."/>
            <person name="Palaniappan K."/>
            <person name="Land M."/>
            <person name="Brambilla E.M."/>
            <person name="Rohde M."/>
            <person name="Spring S."/>
            <person name="Goker M."/>
            <person name="Detter J.C."/>
            <person name="Bristow J."/>
            <person name="Eisen J.A."/>
            <person name="Markowitz V."/>
            <person name="Hugenholtz P."/>
            <person name="Kyrpides N.C."/>
            <person name="Klenk H.P."/>
            <person name="Woyke T."/>
        </authorList>
    </citation>
    <scope>NUCLEOTIDE SEQUENCE [LARGE SCALE GENOMIC DNA]</scope>
    <source>
        <strain evidence="2">DSM 2844</strain>
    </source>
</reference>
<dbReference type="AlphaFoldDB" id="J1I6T5"/>
<proteinExistence type="predicted"/>
<dbReference type="Proteomes" id="UP000005113">
    <property type="component" value="Unassembled WGS sequence"/>
</dbReference>
<evidence type="ECO:0000313" key="1">
    <source>
        <dbReference type="EMBL" id="EJF54525.1"/>
    </source>
</evidence>
<protein>
    <submittedName>
        <fullName evidence="1">Uncharacterized protein</fullName>
    </submittedName>
</protein>